<dbReference type="EMBL" id="JAGINW010000001">
    <property type="protein sequence ID" value="MBP2326270.1"/>
    <property type="molecule type" value="Genomic_DNA"/>
</dbReference>
<evidence type="ECO:0000313" key="3">
    <source>
        <dbReference type="EMBL" id="MBP2326270.1"/>
    </source>
</evidence>
<organism evidence="3 4">
    <name type="scientific">Kibdelosporangium banguiense</name>
    <dbReference type="NCBI Taxonomy" id="1365924"/>
    <lineage>
        <taxon>Bacteria</taxon>
        <taxon>Bacillati</taxon>
        <taxon>Actinomycetota</taxon>
        <taxon>Actinomycetes</taxon>
        <taxon>Pseudonocardiales</taxon>
        <taxon>Pseudonocardiaceae</taxon>
        <taxon>Kibdelosporangium</taxon>
    </lineage>
</organism>
<evidence type="ECO:0000256" key="1">
    <source>
        <dbReference type="ARBA" id="ARBA00023002"/>
    </source>
</evidence>
<name>A0ABS4TQQ0_9PSEU</name>
<keyword evidence="4" id="KW-1185">Reference proteome</keyword>
<dbReference type="Pfam" id="PF07992">
    <property type="entry name" value="Pyr_redox_2"/>
    <property type="match status" value="1"/>
</dbReference>
<sequence>MTTPSIGIVGTGFAGLGIAIELKRAGLRDITLLDKADELGGVWRENTYPGAGCDIPSPLYSFSYEPHTTWPKRFSLRSDIHDYMKNTARKYGIDAHIRFGTEVTAAEFDAAANRWRVSTAAGKTLEFDVLVSAVGQLSRPSMPDIPGMADFRGRSFHSAHWDQDHDLTGERVAVIGTGASAIQFVPQIQPVVGRLTIFQRTAPYLLPKPDRQYSRWHHKLFRRFPLTQSAGRVSVWALCETITKGLIGNHSIAHLVQWISLGFLRLQVRDRELRKTLTPDYPAGCKRILFANDYYPALAQPNVRVETAEITGITPDGVRTADGVEHKVDTIIYGTGFATADFLAPMTVRGLDGKDLHTDAWAGGARAYLGMAVPGFPNLFLMYGPNTNLGAGSIIYMLERQARYITKLVRQLRSGTALNVRTEVADRFDAEMQRRLAGTVWATCASWYRTESGRVVTNWPGLVSEYDRRTRTADLAAYDIVDACRRLKP</sequence>
<proteinExistence type="predicted"/>
<dbReference type="PANTHER" id="PTHR42877">
    <property type="entry name" value="L-ORNITHINE N(5)-MONOOXYGENASE-RELATED"/>
    <property type="match status" value="1"/>
</dbReference>
<comment type="caution">
    <text evidence="3">The sequence shown here is derived from an EMBL/GenBank/DDBJ whole genome shotgun (WGS) entry which is preliminary data.</text>
</comment>
<keyword evidence="1" id="KW-0560">Oxidoreductase</keyword>
<evidence type="ECO:0000313" key="4">
    <source>
        <dbReference type="Proteomes" id="UP001519332"/>
    </source>
</evidence>
<dbReference type="InterPro" id="IPR051209">
    <property type="entry name" value="FAD-bind_Monooxygenase_sf"/>
</dbReference>
<dbReference type="SUPFAM" id="SSF51905">
    <property type="entry name" value="FAD/NAD(P)-binding domain"/>
    <property type="match status" value="1"/>
</dbReference>
<accession>A0ABS4TQQ0</accession>
<dbReference type="PRINTS" id="PR00370">
    <property type="entry name" value="FMOXYGENASE"/>
</dbReference>
<feature type="domain" description="FAD/NAD(P)-binding" evidence="2">
    <location>
        <begin position="6"/>
        <end position="221"/>
    </location>
</feature>
<dbReference type="InterPro" id="IPR023753">
    <property type="entry name" value="FAD/NAD-binding_dom"/>
</dbReference>
<evidence type="ECO:0000259" key="2">
    <source>
        <dbReference type="Pfam" id="PF07992"/>
    </source>
</evidence>
<reference evidence="3 4" key="1">
    <citation type="submission" date="2021-03" db="EMBL/GenBank/DDBJ databases">
        <title>Sequencing the genomes of 1000 actinobacteria strains.</title>
        <authorList>
            <person name="Klenk H.-P."/>
        </authorList>
    </citation>
    <scope>NUCLEOTIDE SEQUENCE [LARGE SCALE GENOMIC DNA]</scope>
    <source>
        <strain evidence="3 4">DSM 46670</strain>
    </source>
</reference>
<dbReference type="RefSeq" id="WP_209643351.1">
    <property type="nucleotide sequence ID" value="NZ_JAGINW010000001.1"/>
</dbReference>
<dbReference type="PANTHER" id="PTHR42877:SF4">
    <property type="entry name" value="FAD_NAD(P)-BINDING DOMAIN-CONTAINING PROTEIN-RELATED"/>
    <property type="match status" value="1"/>
</dbReference>
<dbReference type="Gene3D" id="3.50.50.60">
    <property type="entry name" value="FAD/NAD(P)-binding domain"/>
    <property type="match status" value="2"/>
</dbReference>
<dbReference type="InterPro" id="IPR000960">
    <property type="entry name" value="Flavin_mOase"/>
</dbReference>
<dbReference type="InterPro" id="IPR036188">
    <property type="entry name" value="FAD/NAD-bd_sf"/>
</dbReference>
<gene>
    <name evidence="3" type="ORF">JOF56_006655</name>
</gene>
<dbReference type="Proteomes" id="UP001519332">
    <property type="component" value="Unassembled WGS sequence"/>
</dbReference>
<protein>
    <submittedName>
        <fullName evidence="3">Cation diffusion facilitator CzcD-associated flavoprotein CzcO</fullName>
    </submittedName>
</protein>